<dbReference type="Proteomes" id="UP001276761">
    <property type="component" value="Unassembled WGS sequence"/>
</dbReference>
<gene>
    <name evidence="2" type="ORF">SIL78_18775</name>
</gene>
<dbReference type="AlphaFoldDB" id="A0AAJ2RXK1"/>
<proteinExistence type="predicted"/>
<protein>
    <submittedName>
        <fullName evidence="2">Uncharacterized protein</fullName>
    </submittedName>
</protein>
<sequence length="97" mass="10638">MPKPIIVTHPVTGKEVSLKQLAESAGLVPVTVTRRYNKGKRGADLIAPMSQRSKTLKKNNEVRKAKRQKGTRLASYSQRLASAPSLGDLGRLKEQMA</sequence>
<comment type="caution">
    <text evidence="2">The sequence shown here is derived from an EMBL/GenBank/DDBJ whole genome shotgun (WGS) entry which is preliminary data.</text>
</comment>
<dbReference type="RefSeq" id="WP_198349998.1">
    <property type="nucleotide sequence ID" value="NZ_JABASV010000012.1"/>
</dbReference>
<accession>A0AAJ2RXK1</accession>
<dbReference type="GeneID" id="303167584"/>
<organism evidence="2 3">
    <name type="scientific">Vreelandella alkaliphila</name>
    <dbReference type="NCBI Taxonomy" id="272774"/>
    <lineage>
        <taxon>Bacteria</taxon>
        <taxon>Pseudomonadati</taxon>
        <taxon>Pseudomonadota</taxon>
        <taxon>Gammaproteobacteria</taxon>
        <taxon>Oceanospirillales</taxon>
        <taxon>Halomonadaceae</taxon>
        <taxon>Vreelandella</taxon>
    </lineage>
</organism>
<evidence type="ECO:0000313" key="2">
    <source>
        <dbReference type="EMBL" id="MDX5979596.1"/>
    </source>
</evidence>
<name>A0AAJ2RXK1_9GAMM</name>
<evidence type="ECO:0000256" key="1">
    <source>
        <dbReference type="SAM" id="MobiDB-lite"/>
    </source>
</evidence>
<evidence type="ECO:0000313" key="3">
    <source>
        <dbReference type="Proteomes" id="UP001276761"/>
    </source>
</evidence>
<reference evidence="2" key="1">
    <citation type="submission" date="2023-11" db="EMBL/GenBank/DDBJ databases">
        <title>MicrobeMod: A computational toolkit for identifying prokaryotic methylation and restriction-modification with nanopore sequencing.</title>
        <authorList>
            <person name="Crits-Christoph A."/>
            <person name="Kang S.C."/>
            <person name="Lee H."/>
            <person name="Ostrov N."/>
        </authorList>
    </citation>
    <scope>NUCLEOTIDE SEQUENCE</scope>
    <source>
        <strain evidence="2">ATCC BAA-953</strain>
    </source>
</reference>
<dbReference type="EMBL" id="JAWXXT010000002">
    <property type="protein sequence ID" value="MDX5979596.1"/>
    <property type="molecule type" value="Genomic_DNA"/>
</dbReference>
<feature type="region of interest" description="Disordered" evidence="1">
    <location>
        <begin position="51"/>
        <end position="79"/>
    </location>
</feature>